<accession>A0A3B8WKI9</accession>
<dbReference type="AlphaFoldDB" id="A0A3B8WKI9"/>
<evidence type="ECO:0000313" key="3">
    <source>
        <dbReference type="Proteomes" id="UP000261325"/>
    </source>
</evidence>
<name>A0A3B8WKI9_MARNT</name>
<evidence type="ECO:0000256" key="1">
    <source>
        <dbReference type="SAM" id="Phobius"/>
    </source>
</evidence>
<gene>
    <name evidence="2" type="ORF">DCF82_22960</name>
</gene>
<keyword evidence="1" id="KW-0812">Transmembrane</keyword>
<dbReference type="Proteomes" id="UP000261325">
    <property type="component" value="Unassembled WGS sequence"/>
</dbReference>
<feature type="non-terminal residue" evidence="2">
    <location>
        <position position="1"/>
    </location>
</feature>
<dbReference type="EMBL" id="DLYI01000311">
    <property type="protein sequence ID" value="HAC30637.1"/>
    <property type="molecule type" value="Genomic_DNA"/>
</dbReference>
<reference evidence="2 3" key="1">
    <citation type="journal article" date="2018" name="Nat. Biotechnol.">
        <title>A standardized bacterial taxonomy based on genome phylogeny substantially revises the tree of life.</title>
        <authorList>
            <person name="Parks D.H."/>
            <person name="Chuvochina M."/>
            <person name="Waite D.W."/>
            <person name="Rinke C."/>
            <person name="Skarshewski A."/>
            <person name="Chaumeil P.A."/>
            <person name="Hugenholtz P."/>
        </authorList>
    </citation>
    <scope>NUCLEOTIDE SEQUENCE [LARGE SCALE GENOMIC DNA]</scope>
    <source>
        <strain evidence="2">UBA9049</strain>
    </source>
</reference>
<protein>
    <submittedName>
        <fullName evidence="2">DUF808 domain-containing protein</fullName>
    </submittedName>
</protein>
<evidence type="ECO:0000313" key="2">
    <source>
        <dbReference type="EMBL" id="HAC30637.1"/>
    </source>
</evidence>
<comment type="caution">
    <text evidence="2">The sequence shown here is derived from an EMBL/GenBank/DDBJ whole genome shotgun (WGS) entry which is preliminary data.</text>
</comment>
<proteinExistence type="predicted"/>
<keyword evidence="1" id="KW-0472">Membrane</keyword>
<organism evidence="2 3">
    <name type="scientific">Marinobacter nauticus</name>
    <name type="common">Marinobacter hydrocarbonoclasticus</name>
    <name type="synonym">Marinobacter aquaeolei</name>
    <dbReference type="NCBI Taxonomy" id="2743"/>
    <lineage>
        <taxon>Bacteria</taxon>
        <taxon>Pseudomonadati</taxon>
        <taxon>Pseudomonadota</taxon>
        <taxon>Gammaproteobacteria</taxon>
        <taxon>Pseudomonadales</taxon>
        <taxon>Marinobacteraceae</taxon>
        <taxon>Marinobacter</taxon>
    </lineage>
</organism>
<keyword evidence="1" id="KW-1133">Transmembrane helix</keyword>
<feature type="transmembrane region" description="Helical" evidence="1">
    <location>
        <begin position="12"/>
        <end position="30"/>
    </location>
</feature>
<sequence>VLVTTLGDGLFGLLAGALLVLVITPVAKLWERRAA</sequence>